<feature type="non-terminal residue" evidence="1">
    <location>
        <position position="1"/>
    </location>
</feature>
<feature type="non-terminal residue" evidence="1">
    <location>
        <position position="107"/>
    </location>
</feature>
<dbReference type="STRING" id="118200.A0A093GVZ6"/>
<sequence length="107" mass="11776">ESDVFEIDLPITVLVLSDDDLIQDDTEERAASLPEVKQDGELEVNTNTVVFRSDETPLNDSNRLSICVENENASNKGNSMKRSEETCVAESVCNTKTSLCDAGTDKY</sequence>
<name>A0A093GVZ6_DRYPU</name>
<organism evidence="1 2">
    <name type="scientific">Dryobates pubescens</name>
    <name type="common">Downy woodpecker</name>
    <name type="synonym">Picoides pubescens</name>
    <dbReference type="NCBI Taxonomy" id="118200"/>
    <lineage>
        <taxon>Eukaryota</taxon>
        <taxon>Metazoa</taxon>
        <taxon>Chordata</taxon>
        <taxon>Craniata</taxon>
        <taxon>Vertebrata</taxon>
        <taxon>Euteleostomi</taxon>
        <taxon>Archelosauria</taxon>
        <taxon>Archosauria</taxon>
        <taxon>Dinosauria</taxon>
        <taxon>Saurischia</taxon>
        <taxon>Theropoda</taxon>
        <taxon>Coelurosauria</taxon>
        <taxon>Aves</taxon>
        <taxon>Neognathae</taxon>
        <taxon>Neoaves</taxon>
        <taxon>Telluraves</taxon>
        <taxon>Coraciimorphae</taxon>
        <taxon>Piciformes</taxon>
        <taxon>Picidae</taxon>
        <taxon>Dryobates</taxon>
    </lineage>
</organism>
<evidence type="ECO:0000313" key="1">
    <source>
        <dbReference type="EMBL" id="KFV70964.1"/>
    </source>
</evidence>
<dbReference type="EMBL" id="KL216677">
    <property type="protein sequence ID" value="KFV70964.1"/>
    <property type="molecule type" value="Genomic_DNA"/>
</dbReference>
<accession>A0A093GVZ6</accession>
<evidence type="ECO:0000313" key="2">
    <source>
        <dbReference type="Proteomes" id="UP000053875"/>
    </source>
</evidence>
<proteinExistence type="predicted"/>
<dbReference type="AlphaFoldDB" id="A0A093GVZ6"/>
<protein>
    <submittedName>
        <fullName evidence="1">Uncharacterized protein</fullName>
    </submittedName>
</protein>
<dbReference type="Proteomes" id="UP000053875">
    <property type="component" value="Unassembled WGS sequence"/>
</dbReference>
<keyword evidence="2" id="KW-1185">Reference proteome</keyword>
<gene>
    <name evidence="1" type="ORF">N307_02957</name>
</gene>
<reference evidence="1 2" key="1">
    <citation type="submission" date="2014-04" db="EMBL/GenBank/DDBJ databases">
        <title>Genome evolution of avian class.</title>
        <authorList>
            <person name="Zhang G."/>
            <person name="Li C."/>
        </authorList>
    </citation>
    <scope>NUCLEOTIDE SEQUENCE [LARGE SCALE GENOMIC DNA]</scope>
    <source>
        <strain evidence="1">BGI_N307</strain>
    </source>
</reference>